<proteinExistence type="predicted"/>
<evidence type="ECO:0000256" key="1">
    <source>
        <dbReference type="SAM" id="MobiDB-lite"/>
    </source>
</evidence>
<comment type="caution">
    <text evidence="2">The sequence shown here is derived from an EMBL/GenBank/DDBJ whole genome shotgun (WGS) entry which is preliminary data.</text>
</comment>
<evidence type="ECO:0000313" key="2">
    <source>
        <dbReference type="EMBL" id="KAK3796999.1"/>
    </source>
</evidence>
<accession>A0AAE1B0D6</accession>
<dbReference type="EMBL" id="JAWDGP010000819">
    <property type="protein sequence ID" value="KAK3796999.1"/>
    <property type="molecule type" value="Genomic_DNA"/>
</dbReference>
<dbReference type="AlphaFoldDB" id="A0AAE1B0D6"/>
<reference evidence="2" key="1">
    <citation type="journal article" date="2023" name="G3 (Bethesda)">
        <title>A reference genome for the long-term kleptoplast-retaining sea slug Elysia crispata morphotype clarki.</title>
        <authorList>
            <person name="Eastman K.E."/>
            <person name="Pendleton A.L."/>
            <person name="Shaikh M.A."/>
            <person name="Suttiyut T."/>
            <person name="Ogas R."/>
            <person name="Tomko P."/>
            <person name="Gavelis G."/>
            <person name="Widhalm J.R."/>
            <person name="Wisecaver J.H."/>
        </authorList>
    </citation>
    <scope>NUCLEOTIDE SEQUENCE</scope>
    <source>
        <strain evidence="2">ECLA1</strain>
    </source>
</reference>
<sequence>MQENEVIALFTSGNGAQYVCTVRRYHKYGAHGDVGIGLCRRQDWSDGIQPNEHKSHPRTSQGQDWLDGIQPNEHKSHPRTSQGQDWLDGIQPNEHKSHPRTSQGQDWLDGIQPNEHKSHPRTSQGQDCRAVNCNLQTLPSPSVTTRTGPITLHEYLRFCQHLSLGGWAFLWRFSVTLSHRSSLPLARPFHSVRAAGSDPQPQPGFCFLTAPAVFKQLALTSSLEARRARALARECECCRVAQQTSRTDSALSHDHHDGEIAADRADTDIIMARVMNRADMNNLVGRDRRTTLHHGLLDLLIAAQVSHSQCATSTIQGTALDSTRRGLV</sequence>
<name>A0AAE1B0D6_9GAST</name>
<dbReference type="Proteomes" id="UP001283361">
    <property type="component" value="Unassembled WGS sequence"/>
</dbReference>
<organism evidence="2 3">
    <name type="scientific">Elysia crispata</name>
    <name type="common">lettuce slug</name>
    <dbReference type="NCBI Taxonomy" id="231223"/>
    <lineage>
        <taxon>Eukaryota</taxon>
        <taxon>Metazoa</taxon>
        <taxon>Spiralia</taxon>
        <taxon>Lophotrochozoa</taxon>
        <taxon>Mollusca</taxon>
        <taxon>Gastropoda</taxon>
        <taxon>Heterobranchia</taxon>
        <taxon>Euthyneura</taxon>
        <taxon>Panpulmonata</taxon>
        <taxon>Sacoglossa</taxon>
        <taxon>Placobranchoidea</taxon>
        <taxon>Plakobranchidae</taxon>
        <taxon>Elysia</taxon>
    </lineage>
</organism>
<feature type="region of interest" description="Disordered" evidence="1">
    <location>
        <begin position="47"/>
        <end position="126"/>
    </location>
</feature>
<evidence type="ECO:0000313" key="3">
    <source>
        <dbReference type="Proteomes" id="UP001283361"/>
    </source>
</evidence>
<protein>
    <submittedName>
        <fullName evidence="2">Uncharacterized protein</fullName>
    </submittedName>
</protein>
<keyword evidence="3" id="KW-1185">Reference proteome</keyword>
<gene>
    <name evidence="2" type="ORF">RRG08_055055</name>
</gene>